<reference evidence="4" key="1">
    <citation type="journal article" date="2019" name="Int. J. Syst. Evol. Microbiol.">
        <title>The Global Catalogue of Microorganisms (GCM) 10K type strain sequencing project: providing services to taxonomists for standard genome sequencing and annotation.</title>
        <authorList>
            <consortium name="The Broad Institute Genomics Platform"/>
            <consortium name="The Broad Institute Genome Sequencing Center for Infectious Disease"/>
            <person name="Wu L."/>
            <person name="Ma J."/>
        </authorList>
    </citation>
    <scope>NUCLEOTIDE SEQUENCE [LARGE SCALE GENOMIC DNA]</scope>
    <source>
        <strain evidence="4">JCM 9687</strain>
    </source>
</reference>
<feature type="transmembrane region" description="Helical" evidence="1">
    <location>
        <begin position="120"/>
        <end position="150"/>
    </location>
</feature>
<evidence type="ECO:0000313" key="4">
    <source>
        <dbReference type="Proteomes" id="UP001500483"/>
    </source>
</evidence>
<keyword evidence="4" id="KW-1185">Reference proteome</keyword>
<keyword evidence="1" id="KW-0812">Transmembrane</keyword>
<evidence type="ECO:0000259" key="2">
    <source>
        <dbReference type="Pfam" id="PF04235"/>
    </source>
</evidence>
<dbReference type="EMBL" id="BAAAYK010000038">
    <property type="protein sequence ID" value="GAA3361099.1"/>
    <property type="molecule type" value="Genomic_DNA"/>
</dbReference>
<feature type="domain" description="DUF418" evidence="2">
    <location>
        <begin position="163"/>
        <end position="301"/>
    </location>
</feature>
<feature type="transmembrane region" description="Helical" evidence="1">
    <location>
        <begin position="42"/>
        <end position="59"/>
    </location>
</feature>
<feature type="transmembrane region" description="Helical" evidence="1">
    <location>
        <begin position="260"/>
        <end position="278"/>
    </location>
</feature>
<comment type="caution">
    <text evidence="3">The sequence shown here is derived from an EMBL/GenBank/DDBJ whole genome shotgun (WGS) entry which is preliminary data.</text>
</comment>
<sequence length="308" mass="33122">MRGLALCGILFVNIPPIMEMSGIVDQQVLPGRHVLDLFVQERFFPIFSLLFGVGFGLFLRGAGSRHPRPRLLLVRRLLALFAVGLLHSLLHPGEALTPYALFGLVFLLPLSWANRWVNLVLGLGGVSTALVLFGGGLPLIPGLLVLGFALAQLGVPEALPRLGGWIGAVLALAVLGAAVALPVQERDPLMAGFATPSGVAGICLATAYATGLLLLLRTPLRGVLGAVLEPLGRMALTNYVTATLLLIPLGHLAGLHGSSAYGAMALLATGILLLQLLWSRFWLARFRQGPLEWAWRCFTWWDVQPFRR</sequence>
<keyword evidence="1" id="KW-0472">Membrane</keyword>
<name>A0ABP6RSY7_9PSEU</name>
<dbReference type="PANTHER" id="PTHR30590:SF2">
    <property type="entry name" value="INNER MEMBRANE PROTEIN"/>
    <property type="match status" value="1"/>
</dbReference>
<feature type="transmembrane region" description="Helical" evidence="1">
    <location>
        <begin position="71"/>
        <end position="90"/>
    </location>
</feature>
<dbReference type="Pfam" id="PF04235">
    <property type="entry name" value="DUF418"/>
    <property type="match status" value="1"/>
</dbReference>
<accession>A0ABP6RSY7</accession>
<evidence type="ECO:0000313" key="3">
    <source>
        <dbReference type="EMBL" id="GAA3361099.1"/>
    </source>
</evidence>
<feature type="transmembrane region" description="Helical" evidence="1">
    <location>
        <begin position="236"/>
        <end position="253"/>
    </location>
</feature>
<feature type="transmembrane region" description="Helical" evidence="1">
    <location>
        <begin position="162"/>
        <end position="181"/>
    </location>
</feature>
<dbReference type="InterPro" id="IPR007349">
    <property type="entry name" value="DUF418"/>
</dbReference>
<dbReference type="PANTHER" id="PTHR30590">
    <property type="entry name" value="INNER MEMBRANE PROTEIN"/>
    <property type="match status" value="1"/>
</dbReference>
<dbReference type="Proteomes" id="UP001500483">
    <property type="component" value="Unassembled WGS sequence"/>
</dbReference>
<proteinExistence type="predicted"/>
<organism evidence="3 4">
    <name type="scientific">Saccharopolyspora gregorii</name>
    <dbReference type="NCBI Taxonomy" id="33914"/>
    <lineage>
        <taxon>Bacteria</taxon>
        <taxon>Bacillati</taxon>
        <taxon>Actinomycetota</taxon>
        <taxon>Actinomycetes</taxon>
        <taxon>Pseudonocardiales</taxon>
        <taxon>Pseudonocardiaceae</taxon>
        <taxon>Saccharopolyspora</taxon>
    </lineage>
</organism>
<keyword evidence="1" id="KW-1133">Transmembrane helix</keyword>
<gene>
    <name evidence="3" type="ORF">GCM10020366_43750</name>
</gene>
<feature type="transmembrane region" description="Helical" evidence="1">
    <location>
        <begin position="193"/>
        <end position="216"/>
    </location>
</feature>
<evidence type="ECO:0000256" key="1">
    <source>
        <dbReference type="SAM" id="Phobius"/>
    </source>
</evidence>
<protein>
    <recommendedName>
        <fullName evidence="2">DUF418 domain-containing protein</fullName>
    </recommendedName>
</protein>
<dbReference type="InterPro" id="IPR052529">
    <property type="entry name" value="Bact_Transport_Assoc"/>
</dbReference>